<evidence type="ECO:0000313" key="7">
    <source>
        <dbReference type="RefSeq" id="XP_029648416.1"/>
    </source>
</evidence>
<dbReference type="InterPro" id="IPR002138">
    <property type="entry name" value="Pept_C14_p10"/>
</dbReference>
<dbReference type="InterPro" id="IPR011600">
    <property type="entry name" value="Pept_C14_caspase"/>
</dbReference>
<proteinExistence type="inferred from homology"/>
<dbReference type="GO" id="GO:0043525">
    <property type="term" value="P:positive regulation of neuron apoptotic process"/>
    <property type="evidence" value="ECO:0007669"/>
    <property type="project" value="TreeGrafter"/>
</dbReference>
<dbReference type="InterPro" id="IPR002398">
    <property type="entry name" value="Pept_C14"/>
</dbReference>
<keyword evidence="6" id="KW-1185">Reference proteome</keyword>
<dbReference type="GO" id="GO:0004197">
    <property type="term" value="F:cysteine-type endopeptidase activity"/>
    <property type="evidence" value="ECO:0007669"/>
    <property type="project" value="InterPro"/>
</dbReference>
<organism evidence="6 7">
    <name type="scientific">Octopus sinensis</name>
    <name type="common">East Asian common octopus</name>
    <dbReference type="NCBI Taxonomy" id="2607531"/>
    <lineage>
        <taxon>Eukaryota</taxon>
        <taxon>Metazoa</taxon>
        <taxon>Spiralia</taxon>
        <taxon>Lophotrochozoa</taxon>
        <taxon>Mollusca</taxon>
        <taxon>Cephalopoda</taxon>
        <taxon>Coleoidea</taxon>
        <taxon>Octopodiformes</taxon>
        <taxon>Octopoda</taxon>
        <taxon>Incirrata</taxon>
        <taxon>Octopodidae</taxon>
        <taxon>Octopus</taxon>
    </lineage>
</organism>
<dbReference type="InterPro" id="IPR029030">
    <property type="entry name" value="Caspase-like_dom_sf"/>
</dbReference>
<dbReference type="PRINTS" id="PR00376">
    <property type="entry name" value="IL1BCENZYME"/>
</dbReference>
<evidence type="ECO:0000256" key="3">
    <source>
        <dbReference type="SAM" id="MobiDB-lite"/>
    </source>
</evidence>
<feature type="domain" description="Caspase family p10" evidence="4">
    <location>
        <begin position="189"/>
        <end position="283"/>
    </location>
</feature>
<dbReference type="Proteomes" id="UP000515154">
    <property type="component" value="Linkage group LG19"/>
</dbReference>
<accession>A0A6P7TGB9</accession>
<gene>
    <name evidence="7" type="primary">LOC115222361</name>
</gene>
<dbReference type="PANTHER" id="PTHR10454">
    <property type="entry name" value="CASPASE"/>
    <property type="match status" value="1"/>
</dbReference>
<reference evidence="7" key="1">
    <citation type="submission" date="2025-08" db="UniProtKB">
        <authorList>
            <consortium name="RefSeq"/>
        </authorList>
    </citation>
    <scope>IDENTIFICATION</scope>
</reference>
<dbReference type="AlphaFoldDB" id="A0A6P7TGB9"/>
<dbReference type="SUPFAM" id="SSF52129">
    <property type="entry name" value="Caspase-like"/>
    <property type="match status" value="1"/>
</dbReference>
<dbReference type="SMART" id="SM00115">
    <property type="entry name" value="CASc"/>
    <property type="match status" value="1"/>
</dbReference>
<dbReference type="PROSITE" id="PS50207">
    <property type="entry name" value="CASPASE_P10"/>
    <property type="match status" value="1"/>
</dbReference>
<dbReference type="PROSITE" id="PS50208">
    <property type="entry name" value="CASPASE_P20"/>
    <property type="match status" value="1"/>
</dbReference>
<protein>
    <submittedName>
        <fullName evidence="7">Caspase-1-like isoform X1</fullName>
    </submittedName>
</protein>
<dbReference type="PANTHER" id="PTHR10454:SF210">
    <property type="entry name" value="CASPASE-2"/>
    <property type="match status" value="1"/>
</dbReference>
<dbReference type="Gene3D" id="3.40.50.1460">
    <property type="match status" value="1"/>
</dbReference>
<feature type="domain" description="Caspase family p20" evidence="5">
    <location>
        <begin position="44"/>
        <end position="171"/>
    </location>
</feature>
<name>A0A6P7TGB9_9MOLL</name>
<dbReference type="InterPro" id="IPR015917">
    <property type="entry name" value="Pept_C14A"/>
</dbReference>
<dbReference type="GO" id="GO:0006508">
    <property type="term" value="P:proteolysis"/>
    <property type="evidence" value="ECO:0007669"/>
    <property type="project" value="InterPro"/>
</dbReference>
<evidence type="ECO:0000313" key="6">
    <source>
        <dbReference type="Proteomes" id="UP000515154"/>
    </source>
</evidence>
<dbReference type="KEGG" id="osn:115222361"/>
<dbReference type="GO" id="GO:0005737">
    <property type="term" value="C:cytoplasm"/>
    <property type="evidence" value="ECO:0007669"/>
    <property type="project" value="TreeGrafter"/>
</dbReference>
<evidence type="ECO:0000256" key="2">
    <source>
        <dbReference type="RuleBase" id="RU003971"/>
    </source>
</evidence>
<dbReference type="RefSeq" id="XP_029648416.1">
    <property type="nucleotide sequence ID" value="XM_029792556.2"/>
</dbReference>
<dbReference type="InterPro" id="IPR001309">
    <property type="entry name" value="Pept_C14_p20"/>
</dbReference>
<evidence type="ECO:0000259" key="5">
    <source>
        <dbReference type="PROSITE" id="PS50208"/>
    </source>
</evidence>
<sequence length="283" mass="32188">MTDMDAVPEKRRKRSDSTGDHFDDRQTEAELLKCFDKYDMTHKKRGVAYIFNNETFRHSELTCGGSSKDAQDFKMALIRLGLQEEDIHINTDLSTEEMIGVLQRFGKDNTDIDSDCFICAILSYSNSEGLIYGYDDKTELEKLLSYLRPDRCPCLKGIPKLFFIQACRGSKMDCGVEQNDVASYGFEKTSSKIPIMADMLVAYSSCDKYPSFGNEEGGSWFMQTLSKMLTYYGTEHEIMTLLTAVSKYVASLGSRIPDNSAYNEYKQMPHITSTLTKQLKFEP</sequence>
<feature type="region of interest" description="Disordered" evidence="3">
    <location>
        <begin position="1"/>
        <end position="22"/>
    </location>
</feature>
<dbReference type="GO" id="GO:0006915">
    <property type="term" value="P:apoptotic process"/>
    <property type="evidence" value="ECO:0007669"/>
    <property type="project" value="TreeGrafter"/>
</dbReference>
<evidence type="ECO:0000256" key="1">
    <source>
        <dbReference type="ARBA" id="ARBA00010134"/>
    </source>
</evidence>
<dbReference type="Pfam" id="PF00656">
    <property type="entry name" value="Peptidase_C14"/>
    <property type="match status" value="1"/>
</dbReference>
<comment type="similarity">
    <text evidence="1 2">Belongs to the peptidase C14A family.</text>
</comment>
<evidence type="ECO:0000259" key="4">
    <source>
        <dbReference type="PROSITE" id="PS50207"/>
    </source>
</evidence>